<feature type="compositionally biased region" description="Polar residues" evidence="1">
    <location>
        <begin position="64"/>
        <end position="73"/>
    </location>
</feature>
<evidence type="ECO:0000313" key="3">
    <source>
        <dbReference type="Proteomes" id="UP000654075"/>
    </source>
</evidence>
<gene>
    <name evidence="2" type="ORF">PGLA1383_LOCUS12132</name>
</gene>
<organism evidence="2 3">
    <name type="scientific">Polarella glacialis</name>
    <name type="common">Dinoflagellate</name>
    <dbReference type="NCBI Taxonomy" id="89957"/>
    <lineage>
        <taxon>Eukaryota</taxon>
        <taxon>Sar</taxon>
        <taxon>Alveolata</taxon>
        <taxon>Dinophyceae</taxon>
        <taxon>Suessiales</taxon>
        <taxon>Suessiaceae</taxon>
        <taxon>Polarella</taxon>
    </lineage>
</organism>
<keyword evidence="3" id="KW-1185">Reference proteome</keyword>
<feature type="region of interest" description="Disordered" evidence="1">
    <location>
        <begin position="284"/>
        <end position="316"/>
    </location>
</feature>
<protein>
    <submittedName>
        <fullName evidence="2">Uncharacterized protein</fullName>
    </submittedName>
</protein>
<dbReference type="OrthoDB" id="438305at2759"/>
<feature type="region of interest" description="Disordered" evidence="1">
    <location>
        <begin position="15"/>
        <end position="73"/>
    </location>
</feature>
<dbReference type="Proteomes" id="UP000654075">
    <property type="component" value="Unassembled WGS sequence"/>
</dbReference>
<accession>A0A813E7H4</accession>
<dbReference type="AlphaFoldDB" id="A0A813E7H4"/>
<feature type="compositionally biased region" description="Basic and acidic residues" evidence="1">
    <location>
        <begin position="196"/>
        <end position="206"/>
    </location>
</feature>
<comment type="caution">
    <text evidence="2">The sequence shown here is derived from an EMBL/GenBank/DDBJ whole genome shotgun (WGS) entry which is preliminary data.</text>
</comment>
<proteinExistence type="predicted"/>
<evidence type="ECO:0000313" key="2">
    <source>
        <dbReference type="EMBL" id="CAE8593540.1"/>
    </source>
</evidence>
<sequence length="459" mass="49751">MGMLGGDLFGAHSAWTVTEERKSSRPPQPIRRGGLSKSSSAAALLQSKSSGVRRKADAGAGISSRGSTGESHFSASSAYDALPALPAPDISGDGGYANFKARFQKEFAQQQRCSSLAVPRRQRVVADTLQVVRDNQFDPAEGLAEAARAVREAEEAYAMLRRTDLQSASCTNLAQRRPKDADPDGEEEQAPTRSWAEQKAHCESLAEPRPVPPPPSFPGTPAINAVRSVAEQLRYCSRMAQPRPPLPGEAPPGAVSAWRENLAARASAMIPGEVQEARSLLERMRAERPKSALRRPRSAQRREKAPDGPGAEECSEANARMVSELRALVEEVLWVVLLQVRSVPRGEGASTALEERLGSLLISSVGPALKPVARKVLGAGCGLIRRLRGEFPRLARHLMFRDCEANPATSSFLALGEFVKERWQLPKEQVIPLIYQDEERDECILNQTSIVGALTGTSQ</sequence>
<feature type="compositionally biased region" description="Low complexity" evidence="1">
    <location>
        <begin position="33"/>
        <end position="50"/>
    </location>
</feature>
<dbReference type="EMBL" id="CAJNNV010006383">
    <property type="protein sequence ID" value="CAE8593540.1"/>
    <property type="molecule type" value="Genomic_DNA"/>
</dbReference>
<evidence type="ECO:0000256" key="1">
    <source>
        <dbReference type="SAM" id="MobiDB-lite"/>
    </source>
</evidence>
<feature type="region of interest" description="Disordered" evidence="1">
    <location>
        <begin position="169"/>
        <end position="215"/>
    </location>
</feature>
<name>A0A813E7H4_POLGL</name>
<reference evidence="2" key="1">
    <citation type="submission" date="2021-02" db="EMBL/GenBank/DDBJ databases">
        <authorList>
            <person name="Dougan E. K."/>
            <person name="Rhodes N."/>
            <person name="Thang M."/>
            <person name="Chan C."/>
        </authorList>
    </citation>
    <scope>NUCLEOTIDE SEQUENCE</scope>
</reference>